<organism evidence="2 3">
    <name type="scientific">Cercophora samala</name>
    <dbReference type="NCBI Taxonomy" id="330535"/>
    <lineage>
        <taxon>Eukaryota</taxon>
        <taxon>Fungi</taxon>
        <taxon>Dikarya</taxon>
        <taxon>Ascomycota</taxon>
        <taxon>Pezizomycotina</taxon>
        <taxon>Sordariomycetes</taxon>
        <taxon>Sordariomycetidae</taxon>
        <taxon>Sordariales</taxon>
        <taxon>Lasiosphaeriaceae</taxon>
        <taxon>Cercophora</taxon>
    </lineage>
</organism>
<evidence type="ECO:0000256" key="1">
    <source>
        <dbReference type="SAM" id="MobiDB-lite"/>
    </source>
</evidence>
<reference evidence="2" key="1">
    <citation type="submission" date="2023-06" db="EMBL/GenBank/DDBJ databases">
        <title>Genome-scale phylogeny and comparative genomics of the fungal order Sordariales.</title>
        <authorList>
            <consortium name="Lawrence Berkeley National Laboratory"/>
            <person name="Hensen N."/>
            <person name="Bonometti L."/>
            <person name="Westerberg I."/>
            <person name="Brannstrom I.O."/>
            <person name="Guillou S."/>
            <person name="Cros-Aarteil S."/>
            <person name="Calhoun S."/>
            <person name="Haridas S."/>
            <person name="Kuo A."/>
            <person name="Mondo S."/>
            <person name="Pangilinan J."/>
            <person name="Riley R."/>
            <person name="Labutti K."/>
            <person name="Andreopoulos B."/>
            <person name="Lipzen A."/>
            <person name="Chen C."/>
            <person name="Yanf M."/>
            <person name="Daum C."/>
            <person name="Ng V."/>
            <person name="Clum A."/>
            <person name="Steindorff A."/>
            <person name="Ohm R."/>
            <person name="Martin F."/>
            <person name="Silar P."/>
            <person name="Natvig D."/>
            <person name="Lalanne C."/>
            <person name="Gautier V."/>
            <person name="Ament-Velasquez S.L."/>
            <person name="Kruys A."/>
            <person name="Hutchinson M.I."/>
            <person name="Powell A.J."/>
            <person name="Barry K."/>
            <person name="Miller A.N."/>
            <person name="Grigoriev I.V."/>
            <person name="Debuchy R."/>
            <person name="Gladieux P."/>
            <person name="Thoren M.H."/>
            <person name="Johannesson H."/>
        </authorList>
    </citation>
    <scope>NUCLEOTIDE SEQUENCE</scope>
    <source>
        <strain evidence="2">CBS 307.81</strain>
    </source>
</reference>
<dbReference type="AlphaFoldDB" id="A0AA39Z916"/>
<dbReference type="Proteomes" id="UP001174997">
    <property type="component" value="Unassembled WGS sequence"/>
</dbReference>
<keyword evidence="3" id="KW-1185">Reference proteome</keyword>
<comment type="caution">
    <text evidence="2">The sequence shown here is derived from an EMBL/GenBank/DDBJ whole genome shotgun (WGS) entry which is preliminary data.</text>
</comment>
<sequence>MARDESAQGLLKESTRQSLSSDRYDNTAFNSDSDLDVTDYIDRKATRLITRQSPTASFEPNT</sequence>
<evidence type="ECO:0000313" key="3">
    <source>
        <dbReference type="Proteomes" id="UP001174997"/>
    </source>
</evidence>
<feature type="compositionally biased region" description="Polar residues" evidence="1">
    <location>
        <begin position="16"/>
        <end position="32"/>
    </location>
</feature>
<feature type="region of interest" description="Disordered" evidence="1">
    <location>
        <begin position="1"/>
        <end position="35"/>
    </location>
</feature>
<dbReference type="EMBL" id="JAULSY010000086">
    <property type="protein sequence ID" value="KAK0666507.1"/>
    <property type="molecule type" value="Genomic_DNA"/>
</dbReference>
<proteinExistence type="predicted"/>
<protein>
    <submittedName>
        <fullName evidence="2">Uncharacterized protein</fullName>
    </submittedName>
</protein>
<accession>A0AA39Z916</accession>
<evidence type="ECO:0000313" key="2">
    <source>
        <dbReference type="EMBL" id="KAK0666507.1"/>
    </source>
</evidence>
<name>A0AA39Z916_9PEZI</name>
<gene>
    <name evidence="2" type="ORF">QBC41DRAFT_305114</name>
</gene>